<sequence>MASAAATATHLGRHHRPPSSLDQLDASLEDFEVPPLSPHGSPPPHHENTNNNIPHSYPSPHSEYRSDSEIETGGEEEEEDVSDSEASAGGYSPPAWRRLENGDHSSGFWRKSDARGGLGGFAAAAADFEALMLLAGSSRGSSPEYESADERVLAQAARTRLPGSLSPEKERSPEPEFHAARQYLDEVVRVKVEDAMAVGLGDVPVREKPNYIRFAMRAEVQQRTEPIDTAINLIRSWLRFTTGSWTSVAMSTLVLILSWAVLRALFDPAAMRPVPDLVKVAGVARAFEPLIYYSENAVTQVGDLQATGTAVWDLSESVRSSNMTSGPIIVKELDALSDSLKTLAIELTKFFANVDGDIDGILIVMDWARRELSQLQSLPSPPLATIFDNLHNLFSRAGILEDRVTGDPTPLGDLATSVFGPSTPQRTKTTLRRTFHEFLAVLEDAIASELQHSLALFALFEAIDQQFLNLARTVVREASLQEERHVDLLSGLWTRILGARAADVAKYERNRLLLVDVREKTVRNKGILVEHNHKLLALKANLENLRRKLVSPLVRSVNGSTITVEEQIRGLEDAGGYLEGVRQRQKGKLMEMIFGRGREGEGKASETGGGDGEGGGGLGGGGGFGGEGEDEGRRGRRLG</sequence>
<feature type="region of interest" description="Disordered" evidence="1">
    <location>
        <begin position="597"/>
        <end position="639"/>
    </location>
</feature>
<proteinExistence type="predicted"/>
<evidence type="ECO:0000313" key="2">
    <source>
        <dbReference type="EMBL" id="KAK0743783.1"/>
    </source>
</evidence>
<evidence type="ECO:0000256" key="1">
    <source>
        <dbReference type="SAM" id="MobiDB-lite"/>
    </source>
</evidence>
<feature type="compositionally biased region" description="Acidic residues" evidence="1">
    <location>
        <begin position="69"/>
        <end position="83"/>
    </location>
</feature>
<protein>
    <submittedName>
        <fullName evidence="2">Uncharacterized protein</fullName>
    </submittedName>
</protein>
<keyword evidence="3" id="KW-1185">Reference proteome</keyword>
<accession>A0AA40EQU0</accession>
<dbReference type="Proteomes" id="UP001172155">
    <property type="component" value="Unassembled WGS sequence"/>
</dbReference>
<organism evidence="2 3">
    <name type="scientific">Schizothecium vesticola</name>
    <dbReference type="NCBI Taxonomy" id="314040"/>
    <lineage>
        <taxon>Eukaryota</taxon>
        <taxon>Fungi</taxon>
        <taxon>Dikarya</taxon>
        <taxon>Ascomycota</taxon>
        <taxon>Pezizomycotina</taxon>
        <taxon>Sordariomycetes</taxon>
        <taxon>Sordariomycetidae</taxon>
        <taxon>Sordariales</taxon>
        <taxon>Schizotheciaceae</taxon>
        <taxon>Schizothecium</taxon>
    </lineage>
</organism>
<comment type="caution">
    <text evidence="2">The sequence shown here is derived from an EMBL/GenBank/DDBJ whole genome shotgun (WGS) entry which is preliminary data.</text>
</comment>
<gene>
    <name evidence="2" type="ORF">B0T18DRAFT_329016</name>
</gene>
<name>A0AA40EQU0_9PEZI</name>
<evidence type="ECO:0000313" key="3">
    <source>
        <dbReference type="Proteomes" id="UP001172155"/>
    </source>
</evidence>
<feature type="compositionally biased region" description="Gly residues" evidence="1">
    <location>
        <begin position="607"/>
        <end position="626"/>
    </location>
</feature>
<dbReference type="EMBL" id="JAUKUD010000005">
    <property type="protein sequence ID" value="KAK0743783.1"/>
    <property type="molecule type" value="Genomic_DNA"/>
</dbReference>
<feature type="region of interest" description="Disordered" evidence="1">
    <location>
        <begin position="1"/>
        <end position="101"/>
    </location>
</feature>
<reference evidence="2" key="1">
    <citation type="submission" date="2023-06" db="EMBL/GenBank/DDBJ databases">
        <title>Genome-scale phylogeny and comparative genomics of the fungal order Sordariales.</title>
        <authorList>
            <consortium name="Lawrence Berkeley National Laboratory"/>
            <person name="Hensen N."/>
            <person name="Bonometti L."/>
            <person name="Westerberg I."/>
            <person name="Brannstrom I.O."/>
            <person name="Guillou S."/>
            <person name="Cros-Aarteil S."/>
            <person name="Calhoun S."/>
            <person name="Haridas S."/>
            <person name="Kuo A."/>
            <person name="Mondo S."/>
            <person name="Pangilinan J."/>
            <person name="Riley R."/>
            <person name="LaButti K."/>
            <person name="Andreopoulos B."/>
            <person name="Lipzen A."/>
            <person name="Chen C."/>
            <person name="Yanf M."/>
            <person name="Daum C."/>
            <person name="Ng V."/>
            <person name="Clum A."/>
            <person name="Steindorff A."/>
            <person name="Ohm R."/>
            <person name="Martin F."/>
            <person name="Silar P."/>
            <person name="Natvig D."/>
            <person name="Lalanne C."/>
            <person name="Gautier V."/>
            <person name="Ament-velasquez S.L."/>
            <person name="Kruys A."/>
            <person name="Hutchinson M.I."/>
            <person name="Powell A.J."/>
            <person name="Barry K."/>
            <person name="Miller A.N."/>
            <person name="Grigoriev I.V."/>
            <person name="Debuchy R."/>
            <person name="Gladieux P."/>
            <person name="Thoren M.H."/>
            <person name="Johannesson H."/>
        </authorList>
    </citation>
    <scope>NUCLEOTIDE SEQUENCE</scope>
    <source>
        <strain evidence="2">SMH3187-1</strain>
    </source>
</reference>
<dbReference type="AlphaFoldDB" id="A0AA40EQU0"/>